<keyword evidence="3" id="KW-1185">Reference proteome</keyword>
<gene>
    <name evidence="2" type="ORF">GUJ93_ZPchr0012g21149</name>
</gene>
<name>A0A8J5WJS7_ZIZPA</name>
<accession>A0A8J5WJS7</accession>
<dbReference type="AlphaFoldDB" id="A0A8J5WJS7"/>
<protein>
    <submittedName>
        <fullName evidence="2">Uncharacterized protein</fullName>
    </submittedName>
</protein>
<feature type="region of interest" description="Disordered" evidence="1">
    <location>
        <begin position="49"/>
        <end position="117"/>
    </location>
</feature>
<sequence>MLLLCARQWGWGLQRGRGRIPGLVDLWHRHVLHRTGALHYRKLRTSLAHGTSPPAATLLRRRHSSARPDAPLPSAPSEQSTPPKKPSRRTADGLVPQPMAPPLRKTGRTGSSGKPNQIADICYQSVNSTARKSLPLSIPRAALSLALRVRKCVEKRPLQRD</sequence>
<dbReference type="EMBL" id="JAAALK010000080">
    <property type="protein sequence ID" value="KAG8091760.1"/>
    <property type="molecule type" value="Genomic_DNA"/>
</dbReference>
<evidence type="ECO:0000313" key="2">
    <source>
        <dbReference type="EMBL" id="KAG8091760.1"/>
    </source>
</evidence>
<evidence type="ECO:0000313" key="3">
    <source>
        <dbReference type="Proteomes" id="UP000729402"/>
    </source>
</evidence>
<evidence type="ECO:0000256" key="1">
    <source>
        <dbReference type="SAM" id="MobiDB-lite"/>
    </source>
</evidence>
<comment type="caution">
    <text evidence="2">The sequence shown here is derived from an EMBL/GenBank/DDBJ whole genome shotgun (WGS) entry which is preliminary data.</text>
</comment>
<organism evidence="2 3">
    <name type="scientific">Zizania palustris</name>
    <name type="common">Northern wild rice</name>
    <dbReference type="NCBI Taxonomy" id="103762"/>
    <lineage>
        <taxon>Eukaryota</taxon>
        <taxon>Viridiplantae</taxon>
        <taxon>Streptophyta</taxon>
        <taxon>Embryophyta</taxon>
        <taxon>Tracheophyta</taxon>
        <taxon>Spermatophyta</taxon>
        <taxon>Magnoliopsida</taxon>
        <taxon>Liliopsida</taxon>
        <taxon>Poales</taxon>
        <taxon>Poaceae</taxon>
        <taxon>BOP clade</taxon>
        <taxon>Oryzoideae</taxon>
        <taxon>Oryzeae</taxon>
        <taxon>Zizaniinae</taxon>
        <taxon>Zizania</taxon>
    </lineage>
</organism>
<reference evidence="2" key="2">
    <citation type="submission" date="2021-02" db="EMBL/GenBank/DDBJ databases">
        <authorList>
            <person name="Kimball J.A."/>
            <person name="Haas M.W."/>
            <person name="Macchietto M."/>
            <person name="Kono T."/>
            <person name="Duquette J."/>
            <person name="Shao M."/>
        </authorList>
    </citation>
    <scope>NUCLEOTIDE SEQUENCE</scope>
    <source>
        <tissue evidence="2">Fresh leaf tissue</tissue>
    </source>
</reference>
<reference evidence="2" key="1">
    <citation type="journal article" date="2021" name="bioRxiv">
        <title>Whole Genome Assembly and Annotation of Northern Wild Rice, Zizania palustris L., Supports a Whole Genome Duplication in the Zizania Genus.</title>
        <authorList>
            <person name="Haas M."/>
            <person name="Kono T."/>
            <person name="Macchietto M."/>
            <person name="Millas R."/>
            <person name="McGilp L."/>
            <person name="Shao M."/>
            <person name="Duquette J."/>
            <person name="Hirsch C.N."/>
            <person name="Kimball J."/>
        </authorList>
    </citation>
    <scope>NUCLEOTIDE SEQUENCE</scope>
    <source>
        <tissue evidence="2">Fresh leaf tissue</tissue>
    </source>
</reference>
<proteinExistence type="predicted"/>
<dbReference type="Proteomes" id="UP000729402">
    <property type="component" value="Unassembled WGS sequence"/>
</dbReference>